<dbReference type="Proteomes" id="UP000306808">
    <property type="component" value="Unassembled WGS sequence"/>
</dbReference>
<gene>
    <name evidence="1" type="ORF">FAZ15_11430</name>
</gene>
<evidence type="ECO:0000313" key="1">
    <source>
        <dbReference type="EMBL" id="TJZ60599.1"/>
    </source>
</evidence>
<proteinExistence type="predicted"/>
<evidence type="ECO:0008006" key="3">
    <source>
        <dbReference type="Google" id="ProtNLM"/>
    </source>
</evidence>
<protein>
    <recommendedName>
        <fullName evidence="3">Outer membrane protein beta-barrel domain-containing protein</fullName>
    </recommendedName>
</protein>
<dbReference type="SUPFAM" id="SSF56925">
    <property type="entry name" value="OMPA-like"/>
    <property type="match status" value="1"/>
</dbReference>
<comment type="caution">
    <text evidence="1">The sequence shown here is derived from an EMBL/GenBank/DDBJ whole genome shotgun (WGS) entry which is preliminary data.</text>
</comment>
<dbReference type="EMBL" id="SUME01000004">
    <property type="protein sequence ID" value="TJZ60599.1"/>
    <property type="molecule type" value="Genomic_DNA"/>
</dbReference>
<reference evidence="1 2" key="1">
    <citation type="submission" date="2019-04" db="EMBL/GenBank/DDBJ databases">
        <title>Sphingobacterium olei sp. nov., isolated from oil-contaminated soil.</title>
        <authorList>
            <person name="Liu B."/>
        </authorList>
    </citation>
    <scope>NUCLEOTIDE SEQUENCE [LARGE SCALE GENOMIC DNA]</scope>
    <source>
        <strain evidence="1 2">HAL-9</strain>
    </source>
</reference>
<dbReference type="AlphaFoldDB" id="A0A4U0P0C7"/>
<dbReference type="InterPro" id="IPR011250">
    <property type="entry name" value="OMP/PagP_B-barrel"/>
</dbReference>
<sequence>MMRYSLMKFFLLCCGLIFSGFSYGQRSSYTSQYQVGILSYGPFFKDAGFTLESFHGVEFNNRFALGSTLGLDSYRIEGDERYWILPISARLVTDASLNPKTRLYLGVDGGYGFAGLNKEKVENQRKVSYEGGFMLQPFAGLKFKANKKHFWSVSLGYKRQHFTVTEEMRWPGGIGNDEYGSKYTTAYTLQRLVVKAGWGF</sequence>
<name>A0A4U0P0C7_9SPHI</name>
<organism evidence="1 2">
    <name type="scientific">Sphingobacterium olei</name>
    <dbReference type="NCBI Taxonomy" id="2571155"/>
    <lineage>
        <taxon>Bacteria</taxon>
        <taxon>Pseudomonadati</taxon>
        <taxon>Bacteroidota</taxon>
        <taxon>Sphingobacteriia</taxon>
        <taxon>Sphingobacteriales</taxon>
        <taxon>Sphingobacteriaceae</taxon>
        <taxon>Sphingobacterium</taxon>
    </lineage>
</organism>
<keyword evidence="2" id="KW-1185">Reference proteome</keyword>
<accession>A0A4U0P0C7</accession>
<evidence type="ECO:0000313" key="2">
    <source>
        <dbReference type="Proteomes" id="UP000306808"/>
    </source>
</evidence>